<evidence type="ECO:0000256" key="1">
    <source>
        <dbReference type="ARBA" id="ARBA00022553"/>
    </source>
</evidence>
<dbReference type="AlphaFoldDB" id="A0A290QDU9"/>
<dbReference type="CDD" id="cd00156">
    <property type="entry name" value="REC"/>
    <property type="match status" value="1"/>
</dbReference>
<keyword evidence="1 2" id="KW-0597">Phosphoprotein</keyword>
<reference evidence="4 5" key="1">
    <citation type="submission" date="2017-09" db="EMBL/GenBank/DDBJ databases">
        <title>Complete genome sequence of Verrucomicrobial strain HZ-65, isolated from freshwater.</title>
        <authorList>
            <person name="Choi A."/>
        </authorList>
    </citation>
    <scope>NUCLEOTIDE SEQUENCE [LARGE SCALE GENOMIC DNA]</scope>
    <source>
        <strain evidence="4 5">HZ-65</strain>
    </source>
</reference>
<dbReference type="PANTHER" id="PTHR44591">
    <property type="entry name" value="STRESS RESPONSE REGULATOR PROTEIN 1"/>
    <property type="match status" value="1"/>
</dbReference>
<dbReference type="InterPro" id="IPR001789">
    <property type="entry name" value="Sig_transdc_resp-reg_receiver"/>
</dbReference>
<dbReference type="PROSITE" id="PS50110">
    <property type="entry name" value="RESPONSE_REGULATORY"/>
    <property type="match status" value="1"/>
</dbReference>
<evidence type="ECO:0000313" key="4">
    <source>
        <dbReference type="EMBL" id="ATC63508.1"/>
    </source>
</evidence>
<dbReference type="Pfam" id="PF00072">
    <property type="entry name" value="Response_reg"/>
    <property type="match status" value="1"/>
</dbReference>
<accession>A0A290QDU9</accession>
<dbReference type="Gene3D" id="3.40.50.2300">
    <property type="match status" value="1"/>
</dbReference>
<gene>
    <name evidence="4" type="ORF">CMV30_05805</name>
</gene>
<organism evidence="4 5">
    <name type="scientific">Nibricoccus aquaticus</name>
    <dbReference type="NCBI Taxonomy" id="2576891"/>
    <lineage>
        <taxon>Bacteria</taxon>
        <taxon>Pseudomonadati</taxon>
        <taxon>Verrucomicrobiota</taxon>
        <taxon>Opitutia</taxon>
        <taxon>Opitutales</taxon>
        <taxon>Opitutaceae</taxon>
        <taxon>Nibricoccus</taxon>
    </lineage>
</organism>
<dbReference type="InterPro" id="IPR011006">
    <property type="entry name" value="CheY-like_superfamily"/>
</dbReference>
<feature type="domain" description="Response regulatory" evidence="3">
    <location>
        <begin position="20"/>
        <end position="134"/>
    </location>
</feature>
<dbReference type="SUPFAM" id="SSF52172">
    <property type="entry name" value="CheY-like"/>
    <property type="match status" value="1"/>
</dbReference>
<dbReference type="InterPro" id="IPR050595">
    <property type="entry name" value="Bact_response_regulator"/>
</dbReference>
<proteinExistence type="predicted"/>
<dbReference type="SMART" id="SM00448">
    <property type="entry name" value="REC"/>
    <property type="match status" value="1"/>
</dbReference>
<evidence type="ECO:0000256" key="2">
    <source>
        <dbReference type="PROSITE-ProRule" id="PRU00169"/>
    </source>
</evidence>
<feature type="modified residue" description="4-aspartylphosphate" evidence="2">
    <location>
        <position position="69"/>
    </location>
</feature>
<dbReference type="EMBL" id="CP023344">
    <property type="protein sequence ID" value="ATC63508.1"/>
    <property type="molecule type" value="Genomic_DNA"/>
</dbReference>
<dbReference type="Proteomes" id="UP000217265">
    <property type="component" value="Chromosome"/>
</dbReference>
<dbReference type="PANTHER" id="PTHR44591:SF3">
    <property type="entry name" value="RESPONSE REGULATORY DOMAIN-CONTAINING PROTEIN"/>
    <property type="match status" value="1"/>
</dbReference>
<name>A0A290QDU9_9BACT</name>
<dbReference type="KEGG" id="vbh:CMV30_05805"/>
<keyword evidence="5" id="KW-1185">Reference proteome</keyword>
<evidence type="ECO:0000313" key="5">
    <source>
        <dbReference type="Proteomes" id="UP000217265"/>
    </source>
</evidence>
<sequence length="262" mass="28172">MTNVDEKKSDQGAAGGGGGRILFADDDVAVRDALAEVLRRHGFECVCVASGAEAVAALEGGDYDVLLSDIHMPGNVGLELIESVPALVAGMPVVLLTGRPTVETAARSVRLAVAAYLTKPPEMEELLSVLATAVAEYRGLRILRSGRARLQAWGEELEELERVARRAPQGKSGRTESYLRVMLRQTILMLSDVEQATAVSERSGGGGLAQVEHVAAIRRTVDVLERTKQNFKSKELADLRYQLEKLLERGPGSGAEKKTPVE</sequence>
<dbReference type="RefSeq" id="WP_096055140.1">
    <property type="nucleotide sequence ID" value="NZ_CP023344.1"/>
</dbReference>
<evidence type="ECO:0000259" key="3">
    <source>
        <dbReference type="PROSITE" id="PS50110"/>
    </source>
</evidence>
<protein>
    <recommendedName>
        <fullName evidence="3">Response regulatory domain-containing protein</fullName>
    </recommendedName>
</protein>
<dbReference type="GO" id="GO:0000160">
    <property type="term" value="P:phosphorelay signal transduction system"/>
    <property type="evidence" value="ECO:0007669"/>
    <property type="project" value="InterPro"/>
</dbReference>
<dbReference type="OrthoDB" id="191017at2"/>